<dbReference type="STRING" id="105984.A0A427XQX1"/>
<evidence type="ECO:0000256" key="8">
    <source>
        <dbReference type="SAM" id="Phobius"/>
    </source>
</evidence>
<dbReference type="Pfam" id="PF14558">
    <property type="entry name" value="TRP_N"/>
    <property type="match status" value="1"/>
</dbReference>
<dbReference type="PANTHER" id="PTHR31145">
    <property type="entry name" value="INTEGRAL MEMBRANE PROTEIN (AFU_ORTHOLOGUE AFUA_7G01610)"/>
    <property type="match status" value="1"/>
</dbReference>
<keyword evidence="12" id="KW-1185">Reference proteome</keyword>
<keyword evidence="5 8" id="KW-1133">Transmembrane helix</keyword>
<feature type="transmembrane region" description="Helical" evidence="8">
    <location>
        <begin position="176"/>
        <end position="197"/>
    </location>
</feature>
<dbReference type="InterPro" id="IPR040241">
    <property type="entry name" value="TRP_Flc/Pkd2-like"/>
</dbReference>
<evidence type="ECO:0000256" key="9">
    <source>
        <dbReference type="SAM" id="SignalP"/>
    </source>
</evidence>
<dbReference type="GO" id="GO:0016020">
    <property type="term" value="C:membrane"/>
    <property type="evidence" value="ECO:0007669"/>
    <property type="project" value="UniProtKB-SubCell"/>
</dbReference>
<dbReference type="SMART" id="SM01320">
    <property type="entry name" value="TRP_N"/>
    <property type="match status" value="1"/>
</dbReference>
<evidence type="ECO:0000256" key="1">
    <source>
        <dbReference type="ARBA" id="ARBA00004141"/>
    </source>
</evidence>
<dbReference type="Pfam" id="PF06011">
    <property type="entry name" value="TRP"/>
    <property type="match status" value="2"/>
</dbReference>
<feature type="transmembrane region" description="Helical" evidence="8">
    <location>
        <begin position="417"/>
        <end position="441"/>
    </location>
</feature>
<comment type="subcellular location">
    <subcellularLocation>
        <location evidence="1">Membrane</location>
        <topology evidence="1">Multi-pass membrane protein</topology>
    </subcellularLocation>
</comment>
<organism evidence="11 12">
    <name type="scientific">Apiotrichum porosum</name>
    <dbReference type="NCBI Taxonomy" id="105984"/>
    <lineage>
        <taxon>Eukaryota</taxon>
        <taxon>Fungi</taxon>
        <taxon>Dikarya</taxon>
        <taxon>Basidiomycota</taxon>
        <taxon>Agaricomycotina</taxon>
        <taxon>Tremellomycetes</taxon>
        <taxon>Trichosporonales</taxon>
        <taxon>Trichosporonaceae</taxon>
        <taxon>Apiotrichum</taxon>
    </lineage>
</organism>
<evidence type="ECO:0000259" key="10">
    <source>
        <dbReference type="SMART" id="SM01320"/>
    </source>
</evidence>
<evidence type="ECO:0000256" key="6">
    <source>
        <dbReference type="ARBA" id="ARBA00023136"/>
    </source>
</evidence>
<dbReference type="GeneID" id="39593200"/>
<comment type="similarity">
    <text evidence="2">Belongs to the transient receptor potential (TRP) ion channel family.</text>
</comment>
<protein>
    <recommendedName>
        <fullName evidence="10">ML-like domain-containing protein</fullName>
    </recommendedName>
</protein>
<evidence type="ECO:0000256" key="2">
    <source>
        <dbReference type="ARBA" id="ARBA00010642"/>
    </source>
</evidence>
<feature type="compositionally biased region" description="Polar residues" evidence="7">
    <location>
        <begin position="622"/>
        <end position="646"/>
    </location>
</feature>
<evidence type="ECO:0000256" key="4">
    <source>
        <dbReference type="ARBA" id="ARBA00022729"/>
    </source>
</evidence>
<feature type="signal peptide" evidence="9">
    <location>
        <begin position="1"/>
        <end position="24"/>
    </location>
</feature>
<feature type="transmembrane region" description="Helical" evidence="8">
    <location>
        <begin position="490"/>
        <end position="509"/>
    </location>
</feature>
<keyword evidence="4 9" id="KW-0732">Signal</keyword>
<dbReference type="GO" id="GO:0009272">
    <property type="term" value="P:fungal-type cell wall biogenesis"/>
    <property type="evidence" value="ECO:0007669"/>
    <property type="project" value="TreeGrafter"/>
</dbReference>
<dbReference type="Proteomes" id="UP000279236">
    <property type="component" value="Unassembled WGS sequence"/>
</dbReference>
<feature type="transmembrane region" description="Helical" evidence="8">
    <location>
        <begin position="204"/>
        <end position="224"/>
    </location>
</feature>
<sequence length="692" mass="75939">MGLRRWMALAAMSVLATSVAAAAAETTLAPGTALYTDAVTYCAEPVAIIVESMDIGYHRDNNSLTFSFSFASIEDNLNVTANIYLNDYGNTLANVTVDLCEFLSGVLCPLPQVNFTGYGTYPMPSDLSAKIPSIAWTVPNLEAYARVELINQATGDVAACVQATLSNGWSTKYKGVSWGSGMFTLAAVLVALGHAVWGKSTSPALYRWFDVLFLYQTAAAAGLMHLNYPLVFSNFAQNFTWALGLLHSAKMQTSISKMRDKTGGQLSDSAYTEVQYINRKLSPYNVLTYNMTKELSTTSTAKSFLANVMTTNHADAAHTRRAAIPSLIDQQSASDLTTGIPVYVNSASIPLANAYDTIFSGSSRSSSKQDSWASRLRRQWWPFCIANALRCALGFFFPIFIFGFYQWTIGRKDSGLSIFWSVLGMLLVFVPLVWALTVEILKSRLESYNRPDVSELYTNYDRCHWFWFAPLLLATIARAGFIAFGQSNPWAQVIGCLVVEFIVFVSLIVCRPHKDRKGDWLAPVLSFFRMALFGLLVAFIESVNLKAIPRTVIGIVMIALVGIPTVLLLAGLIFNLGYGLLWRRNKARSEARPEDGTLLDDPFYESAQEMRAENNTFVTMVGNDATNSKDNSTPDFSTDNSGSNSDLAPATQHAPLPATTYDAYTASAMYSDAAAGRSNRYSYGDDRLGRAV</sequence>
<name>A0A427XQX1_9TREE</name>
<dbReference type="EMBL" id="RSCE01000007">
    <property type="protein sequence ID" value="RSH81220.1"/>
    <property type="molecule type" value="Genomic_DNA"/>
</dbReference>
<gene>
    <name evidence="11" type="ORF">EHS24_008657</name>
</gene>
<keyword evidence="6 8" id="KW-0472">Membrane</keyword>
<feature type="domain" description="ML-like" evidence="10">
    <location>
        <begin position="32"/>
        <end position="172"/>
    </location>
</feature>
<feature type="chain" id="PRO_5019050881" description="ML-like domain-containing protein" evidence="9">
    <location>
        <begin position="25"/>
        <end position="692"/>
    </location>
</feature>
<evidence type="ECO:0000256" key="3">
    <source>
        <dbReference type="ARBA" id="ARBA00022692"/>
    </source>
</evidence>
<evidence type="ECO:0000313" key="12">
    <source>
        <dbReference type="Proteomes" id="UP000279236"/>
    </source>
</evidence>
<evidence type="ECO:0000256" key="7">
    <source>
        <dbReference type="SAM" id="MobiDB-lite"/>
    </source>
</evidence>
<dbReference type="InterPro" id="IPR010308">
    <property type="entry name" value="TRP_C"/>
</dbReference>
<feature type="region of interest" description="Disordered" evidence="7">
    <location>
        <begin position="622"/>
        <end position="654"/>
    </location>
</feature>
<evidence type="ECO:0000313" key="11">
    <source>
        <dbReference type="EMBL" id="RSH81220.1"/>
    </source>
</evidence>
<dbReference type="GO" id="GO:0055085">
    <property type="term" value="P:transmembrane transport"/>
    <property type="evidence" value="ECO:0007669"/>
    <property type="project" value="TreeGrafter"/>
</dbReference>
<dbReference type="PANTHER" id="PTHR31145:SF2">
    <property type="entry name" value="FLAVIN CARRIER PROTEIN 2"/>
    <property type="match status" value="1"/>
</dbReference>
<accession>A0A427XQX1</accession>
<feature type="transmembrane region" description="Helical" evidence="8">
    <location>
        <begin position="552"/>
        <end position="578"/>
    </location>
</feature>
<feature type="transmembrane region" description="Helical" evidence="8">
    <location>
        <begin position="380"/>
        <end position="405"/>
    </location>
</feature>
<feature type="transmembrane region" description="Helical" evidence="8">
    <location>
        <begin position="465"/>
        <end position="484"/>
    </location>
</feature>
<dbReference type="OrthoDB" id="2115177at2759"/>
<dbReference type="InterPro" id="IPR032800">
    <property type="entry name" value="TRP_N"/>
</dbReference>
<comment type="caution">
    <text evidence="11">The sequence shown here is derived from an EMBL/GenBank/DDBJ whole genome shotgun (WGS) entry which is preliminary data.</text>
</comment>
<evidence type="ECO:0000256" key="5">
    <source>
        <dbReference type="ARBA" id="ARBA00022989"/>
    </source>
</evidence>
<proteinExistence type="inferred from homology"/>
<keyword evidence="3 8" id="KW-0812">Transmembrane</keyword>
<feature type="transmembrane region" description="Helical" evidence="8">
    <location>
        <begin position="521"/>
        <end position="540"/>
    </location>
</feature>
<dbReference type="RefSeq" id="XP_028475939.1">
    <property type="nucleotide sequence ID" value="XM_028623965.1"/>
</dbReference>
<reference evidence="11 12" key="1">
    <citation type="submission" date="2018-11" db="EMBL/GenBank/DDBJ databases">
        <title>Genome sequence of Apiotrichum porosum DSM 27194.</title>
        <authorList>
            <person name="Aliyu H."/>
            <person name="Gorte O."/>
            <person name="Ochsenreither K."/>
        </authorList>
    </citation>
    <scope>NUCLEOTIDE SEQUENCE [LARGE SCALE GENOMIC DNA]</scope>
    <source>
        <strain evidence="11 12">DSM 27194</strain>
    </source>
</reference>
<dbReference type="AlphaFoldDB" id="A0A427XQX1"/>